<evidence type="ECO:0000256" key="5">
    <source>
        <dbReference type="SAM" id="MobiDB-lite"/>
    </source>
</evidence>
<feature type="domain" description="RING-type" evidence="6">
    <location>
        <begin position="3"/>
        <end position="43"/>
    </location>
</feature>
<dbReference type="SUPFAM" id="SSF57850">
    <property type="entry name" value="RING/U-box"/>
    <property type="match status" value="1"/>
</dbReference>
<dbReference type="AlphaFoldDB" id="A0A9C6XAV5"/>
<dbReference type="GeneID" id="127751934"/>
<evidence type="ECO:0000256" key="1">
    <source>
        <dbReference type="ARBA" id="ARBA00022723"/>
    </source>
</evidence>
<dbReference type="KEGG" id="foc:127751934"/>
<dbReference type="Gene3D" id="3.30.40.10">
    <property type="entry name" value="Zinc/RING finger domain, C3HC4 (zinc finger)"/>
    <property type="match status" value="1"/>
</dbReference>
<evidence type="ECO:0000256" key="2">
    <source>
        <dbReference type="ARBA" id="ARBA00022771"/>
    </source>
</evidence>
<keyword evidence="3" id="KW-0862">Zinc</keyword>
<keyword evidence="2 4" id="KW-0863">Zinc-finger</keyword>
<sequence>MECDICREDFDQAERTPKNVPCGHTVCLRCLQRNQKKECPTCRKAFTSSPTDLPTSLIALRTIGRLRDARVPRGWCPDCRTAATPRCWDDHDVLATKAALRRHLRADVLQQAAGQLPGLRDQCQELEVLLTLLTAESWDLTLRDGSNVLTGTVRNAGEPLVKAVWLVLAAKAALAKQQVAVNTVSIKQEAEPHPQTNDDEDTLLVENVHFSPAAREQEERGASPPPATANPCRAAAVAATPPRPAGRPPRAAASPHHSARKQPPAGGLPDLARELDVRGRDTTSPTAKEAVLRDAPGVARLFGVDCDEDPAWSLQLLLHAAPTLEHLSVNYPRAEHLHALQGMPLLRRLEVQCPDSALDKDPPLFSQQCELGHRGLQWLNVWNLPRVTLQTLLRAHGRSLETLELYVGTAGEDDWPWSCGDLHVLLLRSDLRALKRLVLRRWHCSHELADCNRQRSAARRVLAAAVEVLCELCDKVWNEGV</sequence>
<protein>
    <submittedName>
        <fullName evidence="8">Uncharacterized protein LOC127751934</fullName>
    </submittedName>
</protein>
<dbReference type="PROSITE" id="PS50089">
    <property type="entry name" value="ZF_RING_2"/>
    <property type="match status" value="1"/>
</dbReference>
<proteinExistence type="predicted"/>
<dbReference type="InterPro" id="IPR052667">
    <property type="entry name" value="E3_ubiquitin-ligase_RING"/>
</dbReference>
<dbReference type="InterPro" id="IPR017907">
    <property type="entry name" value="Znf_RING_CS"/>
</dbReference>
<evidence type="ECO:0000256" key="4">
    <source>
        <dbReference type="PROSITE-ProRule" id="PRU00175"/>
    </source>
</evidence>
<evidence type="ECO:0000313" key="8">
    <source>
        <dbReference type="RefSeq" id="XP_052132205.1"/>
    </source>
</evidence>
<dbReference type="GO" id="GO:0008270">
    <property type="term" value="F:zinc ion binding"/>
    <property type="evidence" value="ECO:0007669"/>
    <property type="project" value="UniProtKB-KW"/>
</dbReference>
<feature type="compositionally biased region" description="Low complexity" evidence="5">
    <location>
        <begin position="229"/>
        <end position="240"/>
    </location>
</feature>
<dbReference type="OrthoDB" id="265776at2759"/>
<dbReference type="RefSeq" id="XP_052132205.1">
    <property type="nucleotide sequence ID" value="XM_052276245.1"/>
</dbReference>
<accession>A0A9C6XAV5</accession>
<evidence type="ECO:0000313" key="7">
    <source>
        <dbReference type="Proteomes" id="UP000504606"/>
    </source>
</evidence>
<evidence type="ECO:0000256" key="3">
    <source>
        <dbReference type="ARBA" id="ARBA00022833"/>
    </source>
</evidence>
<organism evidence="7 8">
    <name type="scientific">Frankliniella occidentalis</name>
    <name type="common">Western flower thrips</name>
    <name type="synonym">Euthrips occidentalis</name>
    <dbReference type="NCBI Taxonomy" id="133901"/>
    <lineage>
        <taxon>Eukaryota</taxon>
        <taxon>Metazoa</taxon>
        <taxon>Ecdysozoa</taxon>
        <taxon>Arthropoda</taxon>
        <taxon>Hexapoda</taxon>
        <taxon>Insecta</taxon>
        <taxon>Pterygota</taxon>
        <taxon>Neoptera</taxon>
        <taxon>Paraneoptera</taxon>
        <taxon>Thysanoptera</taxon>
        <taxon>Terebrantia</taxon>
        <taxon>Thripoidea</taxon>
        <taxon>Thripidae</taxon>
        <taxon>Frankliniella</taxon>
    </lineage>
</organism>
<evidence type="ECO:0000259" key="6">
    <source>
        <dbReference type="PROSITE" id="PS50089"/>
    </source>
</evidence>
<keyword evidence="7" id="KW-1185">Reference proteome</keyword>
<dbReference type="InterPro" id="IPR001841">
    <property type="entry name" value="Znf_RING"/>
</dbReference>
<dbReference type="PANTHER" id="PTHR47156">
    <property type="entry name" value="PROTEIN CBG20824"/>
    <property type="match status" value="1"/>
</dbReference>
<dbReference type="PROSITE" id="PS00518">
    <property type="entry name" value="ZF_RING_1"/>
    <property type="match status" value="1"/>
</dbReference>
<name>A0A9C6XAV5_FRAOC</name>
<dbReference type="Proteomes" id="UP000504606">
    <property type="component" value="Unplaced"/>
</dbReference>
<dbReference type="PANTHER" id="PTHR47156:SF10">
    <property type="entry name" value="E3 UBIQUITIN-PROTEIN LIGASE TRIM-21-RELATED"/>
    <property type="match status" value="1"/>
</dbReference>
<feature type="region of interest" description="Disordered" evidence="5">
    <location>
        <begin position="213"/>
        <end position="271"/>
    </location>
</feature>
<dbReference type="InterPro" id="IPR013083">
    <property type="entry name" value="Znf_RING/FYVE/PHD"/>
</dbReference>
<dbReference type="InterPro" id="IPR027370">
    <property type="entry name" value="Znf-RING_euk"/>
</dbReference>
<gene>
    <name evidence="8" type="primary">LOC127751934</name>
</gene>
<dbReference type="Pfam" id="PF13445">
    <property type="entry name" value="zf-RING_UBOX"/>
    <property type="match status" value="1"/>
</dbReference>
<dbReference type="SMART" id="SM00184">
    <property type="entry name" value="RING"/>
    <property type="match status" value="1"/>
</dbReference>
<keyword evidence="1" id="KW-0479">Metal-binding</keyword>
<reference evidence="8" key="1">
    <citation type="submission" date="2025-08" db="UniProtKB">
        <authorList>
            <consortium name="RefSeq"/>
        </authorList>
    </citation>
    <scope>IDENTIFICATION</scope>
    <source>
        <tissue evidence="8">Whole organism</tissue>
    </source>
</reference>